<dbReference type="SUPFAM" id="SSF47807">
    <property type="entry name" value="5' to 3' exonuclease, C-terminal subdomain"/>
    <property type="match status" value="1"/>
</dbReference>
<dbReference type="GO" id="GO:0005634">
    <property type="term" value="C:nucleus"/>
    <property type="evidence" value="ECO:0007669"/>
    <property type="project" value="UniProtKB-SubCell"/>
</dbReference>
<dbReference type="GO" id="GO:0000400">
    <property type="term" value="F:four-way junction DNA binding"/>
    <property type="evidence" value="ECO:0007669"/>
    <property type="project" value="UniProtKB-ARBA"/>
</dbReference>
<dbReference type="EMBL" id="JAHWGI010000807">
    <property type="protein sequence ID" value="KAK3917932.1"/>
    <property type="molecule type" value="Genomic_DNA"/>
</dbReference>
<feature type="compositionally biased region" description="Basic and acidic residues" evidence="14">
    <location>
        <begin position="494"/>
        <end position="506"/>
    </location>
</feature>
<dbReference type="InterPro" id="IPR019974">
    <property type="entry name" value="XPG_CS"/>
</dbReference>
<dbReference type="InterPro" id="IPR036279">
    <property type="entry name" value="5-3_exonuclease_C_sf"/>
</dbReference>
<feature type="region of interest" description="Disordered" evidence="14">
    <location>
        <begin position="675"/>
        <end position="710"/>
    </location>
</feature>
<dbReference type="InterPro" id="IPR001044">
    <property type="entry name" value="XPG/Rad2_eukaryotes"/>
</dbReference>
<dbReference type="GO" id="GO:0008821">
    <property type="term" value="F:crossover junction DNA endonuclease activity"/>
    <property type="evidence" value="ECO:0007669"/>
    <property type="project" value="UniProtKB-ARBA"/>
</dbReference>
<reference evidence="17" key="1">
    <citation type="submission" date="2021-07" db="EMBL/GenBank/DDBJ databases">
        <authorList>
            <person name="Catto M.A."/>
            <person name="Jacobson A."/>
            <person name="Kennedy G."/>
            <person name="Labadie P."/>
            <person name="Hunt B.G."/>
            <person name="Srinivasan R."/>
        </authorList>
    </citation>
    <scope>NUCLEOTIDE SEQUENCE</scope>
    <source>
        <strain evidence="17">PL_HMW_Pooled</strain>
        <tissue evidence="17">Head</tissue>
    </source>
</reference>
<dbReference type="GO" id="GO:0017108">
    <property type="term" value="F:5'-flap endonuclease activity"/>
    <property type="evidence" value="ECO:0007669"/>
    <property type="project" value="UniProtKB-ARBA"/>
</dbReference>
<dbReference type="Gene3D" id="3.40.50.1010">
    <property type="entry name" value="5'-nuclease"/>
    <property type="match status" value="2"/>
</dbReference>
<dbReference type="PANTHER" id="PTHR16171:SF7">
    <property type="entry name" value="DNA REPAIR PROTEIN RAD2"/>
    <property type="match status" value="1"/>
</dbReference>
<evidence type="ECO:0000256" key="13">
    <source>
        <dbReference type="ARBA" id="ARBA00038112"/>
    </source>
</evidence>
<feature type="compositionally biased region" description="Acidic residues" evidence="14">
    <location>
        <begin position="1005"/>
        <end position="1015"/>
    </location>
</feature>
<dbReference type="GO" id="GO:0003697">
    <property type="term" value="F:single-stranded DNA binding"/>
    <property type="evidence" value="ECO:0007669"/>
    <property type="project" value="InterPro"/>
</dbReference>
<dbReference type="Proteomes" id="UP001219518">
    <property type="component" value="Unassembled WGS sequence"/>
</dbReference>
<feature type="compositionally biased region" description="Polar residues" evidence="14">
    <location>
        <begin position="473"/>
        <end position="491"/>
    </location>
</feature>
<feature type="compositionally biased region" description="Basic and acidic residues" evidence="14">
    <location>
        <begin position="1016"/>
        <end position="1025"/>
    </location>
</feature>
<accession>A0AAE1LH78</accession>
<dbReference type="InterPro" id="IPR006084">
    <property type="entry name" value="XPG/Rad2"/>
</dbReference>
<keyword evidence="10" id="KW-0460">Magnesium</keyword>
<keyword evidence="5" id="KW-0540">Nuclease</keyword>
<dbReference type="SMART" id="SM00484">
    <property type="entry name" value="XPGI"/>
    <property type="match status" value="1"/>
</dbReference>
<evidence type="ECO:0000313" key="17">
    <source>
        <dbReference type="EMBL" id="KAK3917932.1"/>
    </source>
</evidence>
<dbReference type="CDD" id="cd09904">
    <property type="entry name" value="H3TH_XPG"/>
    <property type="match status" value="1"/>
</dbReference>
<dbReference type="PANTHER" id="PTHR16171">
    <property type="entry name" value="DNA REPAIR PROTEIN COMPLEMENTING XP-G CELLS-RELATED"/>
    <property type="match status" value="1"/>
</dbReference>
<dbReference type="Gene3D" id="1.10.150.20">
    <property type="entry name" value="5' to 3' exonuclease, C-terminal subdomain"/>
    <property type="match status" value="1"/>
</dbReference>
<dbReference type="GO" id="GO:0006289">
    <property type="term" value="P:nucleotide-excision repair"/>
    <property type="evidence" value="ECO:0007669"/>
    <property type="project" value="InterPro"/>
</dbReference>
<dbReference type="PROSITE" id="PS00842">
    <property type="entry name" value="XPG_2"/>
    <property type="match status" value="1"/>
</dbReference>
<feature type="region of interest" description="Disordered" evidence="14">
    <location>
        <begin position="422"/>
        <end position="445"/>
    </location>
</feature>
<evidence type="ECO:0000256" key="14">
    <source>
        <dbReference type="SAM" id="MobiDB-lite"/>
    </source>
</evidence>
<evidence type="ECO:0000256" key="7">
    <source>
        <dbReference type="ARBA" id="ARBA00022759"/>
    </source>
</evidence>
<dbReference type="InterPro" id="IPR008918">
    <property type="entry name" value="HhH2"/>
</dbReference>
<evidence type="ECO:0000256" key="11">
    <source>
        <dbReference type="ARBA" id="ARBA00023204"/>
    </source>
</evidence>
<feature type="compositionally biased region" description="Basic residues" evidence="14">
    <location>
        <begin position="1066"/>
        <end position="1076"/>
    </location>
</feature>
<feature type="region of interest" description="Disordered" evidence="14">
    <location>
        <begin position="608"/>
        <end position="651"/>
    </location>
</feature>
<keyword evidence="6" id="KW-0479">Metal-binding</keyword>
<evidence type="ECO:0000256" key="4">
    <source>
        <dbReference type="ARBA" id="ARBA00022553"/>
    </source>
</evidence>
<feature type="region of interest" description="Disordered" evidence="14">
    <location>
        <begin position="1163"/>
        <end position="1234"/>
    </location>
</feature>
<dbReference type="SUPFAM" id="SSF88723">
    <property type="entry name" value="PIN domain-like"/>
    <property type="match status" value="1"/>
</dbReference>
<name>A0AAE1LH78_9NEOP</name>
<gene>
    <name evidence="17" type="ORF">KUF71_007354</name>
</gene>
<feature type="region of interest" description="Disordered" evidence="14">
    <location>
        <begin position="1256"/>
        <end position="1281"/>
    </location>
</feature>
<feature type="domain" description="XPG N-terminal" evidence="16">
    <location>
        <begin position="1"/>
        <end position="98"/>
    </location>
</feature>
<feature type="compositionally biased region" description="Basic and acidic residues" evidence="14">
    <location>
        <begin position="533"/>
        <end position="550"/>
    </location>
</feature>
<comment type="similarity">
    <text evidence="3">Belongs to the XPG/RAD2 endonuclease family. XPG subfamily.</text>
</comment>
<feature type="compositionally biased region" description="Polar residues" evidence="14">
    <location>
        <begin position="1164"/>
        <end position="1195"/>
    </location>
</feature>
<feature type="domain" description="XPG-I" evidence="15">
    <location>
        <begin position="756"/>
        <end position="825"/>
    </location>
</feature>
<comment type="cofactor">
    <cofactor evidence="1">
        <name>Mg(2+)</name>
        <dbReference type="ChEBI" id="CHEBI:18420"/>
    </cofactor>
</comment>
<feature type="region of interest" description="Disordered" evidence="14">
    <location>
        <begin position="1314"/>
        <end position="1343"/>
    </location>
</feature>
<sequence length="1437" mass="159997">MGVHGLWKLLEAAGKPVPLESLENKVLAVDVSIWLHQMMKGYQDSRGAPVANAHLLGLFHRVCKLLFYKIKPVFVFDGGVPLLKKQTIAARRKQKAQASQNASEAKERLLKNLVKKKAVRQLLHGSEVPSDVQVQADSAPKDDMFELPPLPENALNSESEDETEDRLKVLMKSGESASESESEPDIKPGSQLLHGFKIDLHSLDTNSEEFLSLPPDVRHDILSDLKETRKQNSWGRLHEMPEESGDFSNYQLGRLLKRRNVQVSLEQAEKEMGGKVMRINELQELMEAQGVEIIEDSTVVGSSSKRIASDSRTRFVLCKDPISSDLSSQDLDSSKNAEKDIKETEENQLYTEQAEFISQMAENMLQKLVKNKQVKNLSEEGVSKLDTSVTDCEVAPDKIHLDNWSDDDDIVINTSESAFKARKRKSPSVSPDLELIPSTGDTEPPQKVLKLHESHPSDNHEVKNDHLELTKTESFTNSESQNARTSNNEPFLSNKEKSNKIELESDKKSVEIVVRPGVLPEDDIFADIFQSKASEKKNEEPCQLKGKSESKIQSLNVDLEEKKNCKIDSKEATSSTSGTSKPLEIVISSTEAPGDDDIFADIFKKNDQSDMSSSVKIEVDSNCNPAELGNTSSSDSEQEFIEPDLASKPSIDIIKEEAVDDEEKDLESDHQEIKIVVKSDNDSSGLASGDESDSPRPSSIRPPLSPTLPMSSYDLNSMEASLEAENLDLLRERGRQERLAASITDQMCLEAQELLQLFGLPYLVAPMEAEAQCAFLDSISLTEGSITDDSDIWLFGGRKVYKNFFNQKKHVLQFTSSNISHYFKLSREQLIQLALLVGSDYTTGIQGVGPVTAMEIVATFQCKLESDPIQTALKGLSQFKEWWNSGRPHKSNSMRLLDKKLKNVKFSEGFPSQAVVEAYLRPSVENSDETFSWGALDLPALRLYAKSKFGWTVEKTDEILMPVSKRWSSRTSQRSIDSYFNFKPQLVEGLQKISKRVQKAVDLMGNDEESESVDDPDPKPSDSRKQKPSKQSSGSKTQNSTKAKRKQASKIPDHEGGGEISPNHERLKKRSKRVRGKGVTIMSNNDQSDGTDTEDYGHIAKRTETDTFVDLPVRAPTVPRERTATGVKRVGVKSSNVNKKLVTIVGSELEAVNSIKEKQIATRKPSNQIQAKLTSDSESDCTQAEPNTMSKSKQSVRGGDSRKMQAASLKSNQKRSEVIKNSKEAGTLPNNSYKMCSSASLTHIESDDGSCHDLPGCSKTGSSTDFSDMPSTSADGANLSSELAALSEMNWEDDPWDAENQSVKFSEEPRRKVYFGGIRPNKPRRPARPRTQNPVESVDSRGVQPGWVTRERLESRTAWVDDLVRRKREETIPQRERDQKAMEEAKMKAISIVKASEARNATRLLGRQPPKRGKGKVKVTLRKILPEHNLSESSSDD</sequence>
<protein>
    <submittedName>
        <fullName evidence="17">DNA repair protein complementing XP-G cells-like protein</fullName>
    </submittedName>
</protein>
<feature type="region of interest" description="Disordered" evidence="14">
    <location>
        <begin position="1004"/>
        <end position="1095"/>
    </location>
</feature>
<evidence type="ECO:0000259" key="16">
    <source>
        <dbReference type="SMART" id="SM00485"/>
    </source>
</evidence>
<keyword evidence="11" id="KW-0234">DNA repair</keyword>
<dbReference type="InterPro" id="IPR006085">
    <property type="entry name" value="XPG_DNA_repair_N"/>
</dbReference>
<feature type="compositionally biased region" description="Polar residues" evidence="14">
    <location>
        <begin position="1259"/>
        <end position="1281"/>
    </location>
</feature>
<evidence type="ECO:0000256" key="6">
    <source>
        <dbReference type="ARBA" id="ARBA00022723"/>
    </source>
</evidence>
<keyword evidence="7" id="KW-0255">Endonuclease</keyword>
<evidence type="ECO:0000256" key="10">
    <source>
        <dbReference type="ARBA" id="ARBA00022842"/>
    </source>
</evidence>
<evidence type="ECO:0000313" key="18">
    <source>
        <dbReference type="Proteomes" id="UP001219518"/>
    </source>
</evidence>
<comment type="caution">
    <text evidence="17">The sequence shown here is derived from an EMBL/GenBank/DDBJ whole genome shotgun (WGS) entry which is preliminary data.</text>
</comment>
<feature type="region of interest" description="Disordered" evidence="14">
    <location>
        <begin position="531"/>
        <end position="551"/>
    </location>
</feature>
<keyword evidence="9" id="KW-0378">Hydrolase</keyword>
<comment type="similarity">
    <text evidence="13">Belongs to the XPG/RAD2 endonuclease family. GEN subfamily.</text>
</comment>
<dbReference type="GO" id="GO:0046872">
    <property type="term" value="F:metal ion binding"/>
    <property type="evidence" value="ECO:0007669"/>
    <property type="project" value="UniProtKB-KW"/>
</dbReference>
<dbReference type="PROSITE" id="PS00841">
    <property type="entry name" value="XPG_1"/>
    <property type="match status" value="1"/>
</dbReference>
<keyword evidence="18" id="KW-1185">Reference proteome</keyword>
<organism evidence="17 18">
    <name type="scientific">Frankliniella fusca</name>
    <dbReference type="NCBI Taxonomy" id="407009"/>
    <lineage>
        <taxon>Eukaryota</taxon>
        <taxon>Metazoa</taxon>
        <taxon>Ecdysozoa</taxon>
        <taxon>Arthropoda</taxon>
        <taxon>Hexapoda</taxon>
        <taxon>Insecta</taxon>
        <taxon>Pterygota</taxon>
        <taxon>Neoptera</taxon>
        <taxon>Paraneoptera</taxon>
        <taxon>Thysanoptera</taxon>
        <taxon>Terebrantia</taxon>
        <taxon>Thripoidea</taxon>
        <taxon>Thripidae</taxon>
        <taxon>Frankliniella</taxon>
    </lineage>
</organism>
<evidence type="ECO:0000256" key="2">
    <source>
        <dbReference type="ARBA" id="ARBA00004123"/>
    </source>
</evidence>
<dbReference type="InterPro" id="IPR006086">
    <property type="entry name" value="XPG-I_dom"/>
</dbReference>
<proteinExistence type="inferred from homology"/>
<evidence type="ECO:0000256" key="5">
    <source>
        <dbReference type="ARBA" id="ARBA00022722"/>
    </source>
</evidence>
<feature type="compositionally biased region" description="Polar residues" evidence="14">
    <location>
        <begin position="609"/>
        <end position="635"/>
    </location>
</feature>
<comment type="subcellular location">
    <subcellularLocation>
        <location evidence="2">Nucleus</location>
    </subcellularLocation>
</comment>
<feature type="compositionally biased region" description="Basic and acidic residues" evidence="14">
    <location>
        <begin position="1214"/>
        <end position="1223"/>
    </location>
</feature>
<feature type="compositionally biased region" description="Basic and acidic residues" evidence="14">
    <location>
        <begin position="1051"/>
        <end position="1065"/>
    </location>
</feature>
<dbReference type="CDD" id="cd09868">
    <property type="entry name" value="PIN_XPG_RAD2"/>
    <property type="match status" value="2"/>
</dbReference>
<reference evidence="17" key="2">
    <citation type="journal article" date="2023" name="BMC Genomics">
        <title>Pest status, molecular evolution, and epigenetic factors derived from the genome assembly of Frankliniella fusca, a thysanopteran phytovirus vector.</title>
        <authorList>
            <person name="Catto M.A."/>
            <person name="Labadie P.E."/>
            <person name="Jacobson A.L."/>
            <person name="Kennedy G.G."/>
            <person name="Srinivasan R."/>
            <person name="Hunt B.G."/>
        </authorList>
    </citation>
    <scope>NUCLEOTIDE SEQUENCE</scope>
    <source>
        <strain evidence="17">PL_HMW_Pooled</strain>
    </source>
</reference>
<dbReference type="InterPro" id="IPR029060">
    <property type="entry name" value="PIN-like_dom_sf"/>
</dbReference>
<feature type="region of interest" description="Disordered" evidence="14">
    <location>
        <begin position="325"/>
        <end position="345"/>
    </location>
</feature>
<dbReference type="SMART" id="SM00279">
    <property type="entry name" value="HhH2"/>
    <property type="match status" value="1"/>
</dbReference>
<dbReference type="Pfam" id="PF00867">
    <property type="entry name" value="XPG_I"/>
    <property type="match status" value="1"/>
</dbReference>
<feature type="compositionally biased region" description="Basic and acidic residues" evidence="14">
    <location>
        <begin position="332"/>
        <end position="345"/>
    </location>
</feature>
<evidence type="ECO:0000256" key="3">
    <source>
        <dbReference type="ARBA" id="ARBA00005283"/>
    </source>
</evidence>
<keyword evidence="4" id="KW-0597">Phosphoprotein</keyword>
<feature type="region of interest" description="Disordered" evidence="14">
    <location>
        <begin position="141"/>
        <end position="166"/>
    </location>
</feature>
<feature type="region of interest" description="Disordered" evidence="14">
    <location>
        <begin position="473"/>
        <end position="506"/>
    </location>
</feature>
<dbReference type="FunFam" id="1.10.150.20:FF:000030">
    <property type="entry name" value="Flap endonuclease GEN-like 1"/>
    <property type="match status" value="1"/>
</dbReference>
<dbReference type="SMART" id="SM00485">
    <property type="entry name" value="XPGN"/>
    <property type="match status" value="1"/>
</dbReference>
<dbReference type="PRINTS" id="PR00853">
    <property type="entry name" value="XPGRADSUPER"/>
</dbReference>
<evidence type="ECO:0000256" key="9">
    <source>
        <dbReference type="ARBA" id="ARBA00022801"/>
    </source>
</evidence>
<evidence type="ECO:0000256" key="1">
    <source>
        <dbReference type="ARBA" id="ARBA00001946"/>
    </source>
</evidence>
<dbReference type="Pfam" id="PF00752">
    <property type="entry name" value="XPG_N"/>
    <property type="match status" value="1"/>
</dbReference>
<dbReference type="PRINTS" id="PR00066">
    <property type="entry name" value="XRODRMPGMNTG"/>
</dbReference>
<evidence type="ECO:0000256" key="12">
    <source>
        <dbReference type="ARBA" id="ARBA00023242"/>
    </source>
</evidence>
<evidence type="ECO:0000256" key="8">
    <source>
        <dbReference type="ARBA" id="ARBA00022763"/>
    </source>
</evidence>
<keyword evidence="8" id="KW-0227">DNA damage</keyword>
<evidence type="ECO:0000259" key="15">
    <source>
        <dbReference type="SMART" id="SM00484"/>
    </source>
</evidence>
<keyword evidence="12" id="KW-0539">Nucleus</keyword>